<dbReference type="RefSeq" id="WP_179578595.1">
    <property type="nucleotide sequence ID" value="NZ_JACCFM010000001.1"/>
</dbReference>
<dbReference type="EMBL" id="JACCFM010000001">
    <property type="protein sequence ID" value="NYJ19909.1"/>
    <property type="molecule type" value="Genomic_DNA"/>
</dbReference>
<dbReference type="GO" id="GO:0016020">
    <property type="term" value="C:membrane"/>
    <property type="evidence" value="ECO:0007669"/>
    <property type="project" value="UniProtKB-SubCell"/>
</dbReference>
<dbReference type="Gene3D" id="2.40.10.10">
    <property type="entry name" value="Trypsin-like serine proteases"/>
    <property type="match status" value="2"/>
</dbReference>
<dbReference type="InterPro" id="IPR003825">
    <property type="entry name" value="Colicin-V_CvpA"/>
</dbReference>
<dbReference type="GO" id="GO:0009403">
    <property type="term" value="P:toxin biosynthetic process"/>
    <property type="evidence" value="ECO:0007669"/>
    <property type="project" value="InterPro"/>
</dbReference>
<dbReference type="Pfam" id="PF13365">
    <property type="entry name" value="Trypsin_2"/>
    <property type="match status" value="1"/>
</dbReference>
<keyword evidence="3 5" id="KW-1133">Transmembrane helix</keyword>
<gene>
    <name evidence="6" type="ORF">HNR05_001700</name>
</gene>
<keyword evidence="2 5" id="KW-0812">Transmembrane</keyword>
<dbReference type="AlphaFoldDB" id="A0A7Z0J6G1"/>
<evidence type="ECO:0000256" key="1">
    <source>
        <dbReference type="ARBA" id="ARBA00004141"/>
    </source>
</evidence>
<proteinExistence type="predicted"/>
<dbReference type="InterPro" id="IPR001940">
    <property type="entry name" value="Peptidase_S1C"/>
</dbReference>
<feature type="transmembrane region" description="Helical" evidence="5">
    <location>
        <begin position="40"/>
        <end position="61"/>
    </location>
</feature>
<keyword evidence="6" id="KW-0378">Hydrolase</keyword>
<comment type="caution">
    <text evidence="6">The sequence shown here is derived from an EMBL/GenBank/DDBJ whole genome shotgun (WGS) entry which is preliminary data.</text>
</comment>
<dbReference type="InterPro" id="IPR043504">
    <property type="entry name" value="Peptidase_S1_PA_chymotrypsin"/>
</dbReference>
<keyword evidence="6" id="KW-0645">Protease</keyword>
<dbReference type="Pfam" id="PF02674">
    <property type="entry name" value="Colicin_V"/>
    <property type="match status" value="1"/>
</dbReference>
<dbReference type="PRINTS" id="PR00834">
    <property type="entry name" value="PROTEASES2C"/>
</dbReference>
<protein>
    <submittedName>
        <fullName evidence="6">S1-C subfamily serine protease</fullName>
    </submittedName>
</protein>
<comment type="subcellular location">
    <subcellularLocation>
        <location evidence="1">Membrane</location>
        <topology evidence="1">Multi-pass membrane protein</topology>
    </subcellularLocation>
</comment>
<evidence type="ECO:0000313" key="6">
    <source>
        <dbReference type="EMBL" id="NYJ19909.1"/>
    </source>
</evidence>
<feature type="transmembrane region" description="Helical" evidence="5">
    <location>
        <begin position="114"/>
        <end position="140"/>
    </location>
</feature>
<evidence type="ECO:0000256" key="2">
    <source>
        <dbReference type="ARBA" id="ARBA00022692"/>
    </source>
</evidence>
<sequence>MTSITIVEVISGSLILDIVLIILLISAVFNGYRSGLVRSISSIVGLVLGAVAAYFVVPLVGSWVTDAQWRTPAALLSAVVLLAFGLSFGRALGSRMGRRVRKSALGLIDRVSGALFTLIATALTISLLAFSVSALGVPFLSPAIASSTVIRTINLLTPDPVQSWLAEVRSIAVADGLPLIVDVFDGPPPTLPDHAIDNPSVAAAEQSVVRITGNAFACGQNQSGSGFVVAPNRVITNAHVVSGVSDPVVEAQSGQALQGKVVYFDAVVDLAVIAVDGLSAPALAAGTNLTPSSVGVAAGYPFGGPFVANPAAVLAINPLVLEETSSQPGITREVYTLASDIQQGASGGPLLSTNGAVVGVVFAKSANTANVGYALGMSEVKPVIDKSASLDTAVSSGSCVRG</sequence>
<reference evidence="6 7" key="1">
    <citation type="submission" date="2020-07" db="EMBL/GenBank/DDBJ databases">
        <title>Sequencing the genomes of 1000 actinobacteria strains.</title>
        <authorList>
            <person name="Klenk H.-P."/>
        </authorList>
    </citation>
    <scope>NUCLEOTIDE SEQUENCE [LARGE SCALE GENOMIC DNA]</scope>
    <source>
        <strain evidence="6 7">LI1</strain>
    </source>
</reference>
<dbReference type="NCBIfam" id="NF033740">
    <property type="entry name" value="MarP_fam_protase"/>
    <property type="match status" value="1"/>
</dbReference>
<evidence type="ECO:0000313" key="7">
    <source>
        <dbReference type="Proteomes" id="UP000537260"/>
    </source>
</evidence>
<feature type="transmembrane region" description="Helical" evidence="5">
    <location>
        <begin position="6"/>
        <end position="28"/>
    </location>
</feature>
<dbReference type="PANTHER" id="PTHR43019">
    <property type="entry name" value="SERINE ENDOPROTEASE DEGS"/>
    <property type="match status" value="1"/>
</dbReference>
<evidence type="ECO:0000256" key="3">
    <source>
        <dbReference type="ARBA" id="ARBA00022989"/>
    </source>
</evidence>
<dbReference type="GO" id="GO:0004252">
    <property type="term" value="F:serine-type endopeptidase activity"/>
    <property type="evidence" value="ECO:0007669"/>
    <property type="project" value="InterPro"/>
</dbReference>
<dbReference type="SUPFAM" id="SSF50494">
    <property type="entry name" value="Trypsin-like serine proteases"/>
    <property type="match status" value="1"/>
</dbReference>
<dbReference type="GO" id="GO:0006508">
    <property type="term" value="P:proteolysis"/>
    <property type="evidence" value="ECO:0007669"/>
    <property type="project" value="UniProtKB-KW"/>
</dbReference>
<dbReference type="Proteomes" id="UP000537260">
    <property type="component" value="Unassembled WGS sequence"/>
</dbReference>
<feature type="transmembrane region" description="Helical" evidence="5">
    <location>
        <begin position="73"/>
        <end position="93"/>
    </location>
</feature>
<organism evidence="6 7">
    <name type="scientific">Glaciibacter psychrotolerans</name>
    <dbReference type="NCBI Taxonomy" id="670054"/>
    <lineage>
        <taxon>Bacteria</taxon>
        <taxon>Bacillati</taxon>
        <taxon>Actinomycetota</taxon>
        <taxon>Actinomycetes</taxon>
        <taxon>Micrococcales</taxon>
        <taxon>Microbacteriaceae</taxon>
        <taxon>Glaciibacter</taxon>
    </lineage>
</organism>
<dbReference type="PANTHER" id="PTHR43019:SF23">
    <property type="entry name" value="PROTEASE DO-LIKE 5, CHLOROPLASTIC"/>
    <property type="match status" value="1"/>
</dbReference>
<accession>A0A7Z0J6G1</accession>
<evidence type="ECO:0000256" key="5">
    <source>
        <dbReference type="SAM" id="Phobius"/>
    </source>
</evidence>
<name>A0A7Z0J6G1_9MICO</name>
<keyword evidence="4 5" id="KW-0472">Membrane</keyword>
<keyword evidence="7" id="KW-1185">Reference proteome</keyword>
<evidence type="ECO:0000256" key="4">
    <source>
        <dbReference type="ARBA" id="ARBA00023136"/>
    </source>
</evidence>
<dbReference type="InterPro" id="IPR009003">
    <property type="entry name" value="Peptidase_S1_PA"/>
</dbReference>
<dbReference type="InterPro" id="IPR047680">
    <property type="entry name" value="MarP-like"/>
</dbReference>